<proteinExistence type="predicted"/>
<protein>
    <submittedName>
        <fullName evidence="1">Uncharacterized protein</fullName>
    </submittedName>
</protein>
<sequence>MEINVRKILQTFSFIVRNILKYQALRGMVSIAPSMATNLWKISPQAPQALCMIYKLHHLGVIMYEKTTKASMVPGKREDYG</sequence>
<name>A0A0A8YS02_ARUDO</name>
<accession>A0A0A8YS02</accession>
<reference evidence="1" key="2">
    <citation type="journal article" date="2015" name="Data Brief">
        <title>Shoot transcriptome of the giant reed, Arundo donax.</title>
        <authorList>
            <person name="Barrero R.A."/>
            <person name="Guerrero F.D."/>
            <person name="Moolhuijzen P."/>
            <person name="Goolsby J.A."/>
            <person name="Tidwell J."/>
            <person name="Bellgard S.E."/>
            <person name="Bellgard M.I."/>
        </authorList>
    </citation>
    <scope>NUCLEOTIDE SEQUENCE</scope>
    <source>
        <tissue evidence="1">Shoot tissue taken approximately 20 cm above the soil surface</tissue>
    </source>
</reference>
<dbReference type="EMBL" id="GBRH01268739">
    <property type="protein sequence ID" value="JAD29156.1"/>
    <property type="molecule type" value="Transcribed_RNA"/>
</dbReference>
<organism evidence="1">
    <name type="scientific">Arundo donax</name>
    <name type="common">Giant reed</name>
    <name type="synonym">Donax arundinaceus</name>
    <dbReference type="NCBI Taxonomy" id="35708"/>
    <lineage>
        <taxon>Eukaryota</taxon>
        <taxon>Viridiplantae</taxon>
        <taxon>Streptophyta</taxon>
        <taxon>Embryophyta</taxon>
        <taxon>Tracheophyta</taxon>
        <taxon>Spermatophyta</taxon>
        <taxon>Magnoliopsida</taxon>
        <taxon>Liliopsida</taxon>
        <taxon>Poales</taxon>
        <taxon>Poaceae</taxon>
        <taxon>PACMAD clade</taxon>
        <taxon>Arundinoideae</taxon>
        <taxon>Arundineae</taxon>
        <taxon>Arundo</taxon>
    </lineage>
</organism>
<dbReference type="AlphaFoldDB" id="A0A0A8YS02"/>
<reference evidence="1" key="1">
    <citation type="submission" date="2014-09" db="EMBL/GenBank/DDBJ databases">
        <authorList>
            <person name="Magalhaes I.L.F."/>
            <person name="Oliveira U."/>
            <person name="Santos F.R."/>
            <person name="Vidigal T.H.D.A."/>
            <person name="Brescovit A.D."/>
            <person name="Santos A.J."/>
        </authorList>
    </citation>
    <scope>NUCLEOTIDE SEQUENCE</scope>
    <source>
        <tissue evidence="1">Shoot tissue taken approximately 20 cm above the soil surface</tissue>
    </source>
</reference>
<evidence type="ECO:0000313" key="1">
    <source>
        <dbReference type="EMBL" id="JAD29156.1"/>
    </source>
</evidence>